<dbReference type="EMBL" id="BPLR01005923">
    <property type="protein sequence ID" value="GIY06092.1"/>
    <property type="molecule type" value="Genomic_DNA"/>
</dbReference>
<comment type="caution">
    <text evidence="1">The sequence shown here is derived from an EMBL/GenBank/DDBJ whole genome shotgun (WGS) entry which is preliminary data.</text>
</comment>
<name>A0AAV4QCY7_CAEEX</name>
<organism evidence="1 2">
    <name type="scientific">Caerostris extrusa</name>
    <name type="common">Bark spider</name>
    <name type="synonym">Caerostris bankana</name>
    <dbReference type="NCBI Taxonomy" id="172846"/>
    <lineage>
        <taxon>Eukaryota</taxon>
        <taxon>Metazoa</taxon>
        <taxon>Ecdysozoa</taxon>
        <taxon>Arthropoda</taxon>
        <taxon>Chelicerata</taxon>
        <taxon>Arachnida</taxon>
        <taxon>Araneae</taxon>
        <taxon>Araneomorphae</taxon>
        <taxon>Entelegynae</taxon>
        <taxon>Araneoidea</taxon>
        <taxon>Araneidae</taxon>
        <taxon>Caerostris</taxon>
    </lineage>
</organism>
<reference evidence="1 2" key="1">
    <citation type="submission" date="2021-06" db="EMBL/GenBank/DDBJ databases">
        <title>Caerostris extrusa draft genome.</title>
        <authorList>
            <person name="Kono N."/>
            <person name="Arakawa K."/>
        </authorList>
    </citation>
    <scope>NUCLEOTIDE SEQUENCE [LARGE SCALE GENOMIC DNA]</scope>
</reference>
<proteinExistence type="predicted"/>
<gene>
    <name evidence="1" type="ORF">CEXT_156001</name>
</gene>
<dbReference type="AlphaFoldDB" id="A0AAV4QCY7"/>
<dbReference type="Proteomes" id="UP001054945">
    <property type="component" value="Unassembled WGS sequence"/>
</dbReference>
<evidence type="ECO:0008006" key="3">
    <source>
        <dbReference type="Google" id="ProtNLM"/>
    </source>
</evidence>
<sequence>MVSAPTIHFLLGFQMVSAPTIHFRRLSNGICNNSFSVRLSNGICTNNSRLSNGICNNSFSVRLSNGICTNNSFCPAISFTTKSIELLFNKFRWLATPALKIQQ</sequence>
<evidence type="ECO:0000313" key="1">
    <source>
        <dbReference type="EMBL" id="GIY06092.1"/>
    </source>
</evidence>
<keyword evidence="2" id="KW-1185">Reference proteome</keyword>
<accession>A0AAV4QCY7</accession>
<evidence type="ECO:0000313" key="2">
    <source>
        <dbReference type="Proteomes" id="UP001054945"/>
    </source>
</evidence>
<protein>
    <recommendedName>
        <fullName evidence="3">Secreted protein</fullName>
    </recommendedName>
</protein>